<evidence type="ECO:0000256" key="4">
    <source>
        <dbReference type="ARBA" id="ARBA00022481"/>
    </source>
</evidence>
<dbReference type="GO" id="GO:0005886">
    <property type="term" value="C:plasma membrane"/>
    <property type="evidence" value="ECO:0007669"/>
    <property type="project" value="UniProtKB-SubCell"/>
</dbReference>
<dbReference type="Proteomes" id="UP000287910">
    <property type="component" value="Unassembled WGS sequence"/>
</dbReference>
<dbReference type="GO" id="GO:0030420">
    <property type="term" value="P:establishment of competence for transformation"/>
    <property type="evidence" value="ECO:0007669"/>
    <property type="project" value="UniProtKB-UniRule"/>
</dbReference>
<dbReference type="PANTHER" id="PTHR30093:SF2">
    <property type="entry name" value="TYPE II SECRETION SYSTEM PROTEIN H"/>
    <property type="match status" value="1"/>
</dbReference>
<dbReference type="PRINTS" id="PR00813">
    <property type="entry name" value="BCTERIALGSPG"/>
</dbReference>
<keyword evidence="5 10" id="KW-0812">Transmembrane</keyword>
<accession>A0A3S0PAF5</accession>
<dbReference type="NCBIfam" id="TIGR02532">
    <property type="entry name" value="IV_pilin_GFxxxE"/>
    <property type="match status" value="1"/>
</dbReference>
<comment type="subunit">
    <text evidence="10">Homodimer.</text>
</comment>
<dbReference type="SUPFAM" id="SSF54523">
    <property type="entry name" value="Pili subunits"/>
    <property type="match status" value="1"/>
</dbReference>
<feature type="propeptide" id="PRO_5035509076" evidence="11">
    <location>
        <begin position="1"/>
        <end position="6"/>
    </location>
</feature>
<evidence type="ECO:0000313" key="12">
    <source>
        <dbReference type="EMBL" id="RUL56961.1"/>
    </source>
</evidence>
<sequence length="114" mass="12447">MNNSKGFTLIEMLIVLLIISVLILITIPNVTKHFATIDEKGCEAYVNMVQGQVEAYRIDQKKFPTSINELVEASYLKENETTCPNGDLVIIQEDGSVVVDGDGAKVSENVSGQS</sequence>
<keyword evidence="3 10" id="KW-1003">Cell membrane</keyword>
<dbReference type="PIRSF" id="PIRSF029928">
    <property type="entry name" value="Late_competence_ComGC"/>
    <property type="match status" value="1"/>
</dbReference>
<name>A0A3S0PAF5_9BACI</name>
<protein>
    <recommendedName>
        <fullName evidence="10">ComG operon protein 3</fullName>
    </recommendedName>
</protein>
<dbReference type="PROSITE" id="PS00409">
    <property type="entry name" value="PROKAR_NTER_METHYL"/>
    <property type="match status" value="1"/>
</dbReference>
<evidence type="ECO:0000256" key="11">
    <source>
        <dbReference type="PIRSR" id="PIRSR029928-50"/>
    </source>
</evidence>
<keyword evidence="10" id="KW-0813">Transport</keyword>
<dbReference type="GO" id="GO:0015627">
    <property type="term" value="C:type II protein secretion system complex"/>
    <property type="evidence" value="ECO:0007669"/>
    <property type="project" value="InterPro"/>
</dbReference>
<evidence type="ECO:0000313" key="13">
    <source>
        <dbReference type="Proteomes" id="UP000287910"/>
    </source>
</evidence>
<proteinExistence type="inferred from homology"/>
<comment type="caution">
    <text evidence="12">The sequence shown here is derived from an EMBL/GenBank/DDBJ whole genome shotgun (WGS) entry which is preliminary data.</text>
</comment>
<evidence type="ECO:0000256" key="8">
    <source>
        <dbReference type="ARBA" id="ARBA00023287"/>
    </source>
</evidence>
<dbReference type="Gene3D" id="3.30.700.10">
    <property type="entry name" value="Glycoprotein, Type 4 Pilin"/>
    <property type="match status" value="1"/>
</dbReference>
<dbReference type="EMBL" id="RYYR01000001">
    <property type="protein sequence ID" value="RUL56961.1"/>
    <property type="molecule type" value="Genomic_DNA"/>
</dbReference>
<dbReference type="GO" id="GO:0015628">
    <property type="term" value="P:protein secretion by the type II secretion system"/>
    <property type="evidence" value="ECO:0007669"/>
    <property type="project" value="InterPro"/>
</dbReference>
<gene>
    <name evidence="12" type="ORF">EK386_00635</name>
</gene>
<evidence type="ECO:0000256" key="9">
    <source>
        <dbReference type="ARBA" id="ARBA00043982"/>
    </source>
</evidence>
<feature type="transmembrane region" description="Helical" evidence="10">
    <location>
        <begin position="6"/>
        <end position="27"/>
    </location>
</feature>
<comment type="similarity">
    <text evidence="9 10">Belongs to the ComGC family.</text>
</comment>
<evidence type="ECO:0000256" key="1">
    <source>
        <dbReference type="ARBA" id="ARBA00004162"/>
    </source>
</evidence>
<evidence type="ECO:0000256" key="2">
    <source>
        <dbReference type="ARBA" id="ARBA00004241"/>
    </source>
</evidence>
<keyword evidence="8 10" id="KW-0178">Competence</keyword>
<evidence type="ECO:0000256" key="10">
    <source>
        <dbReference type="PIRNR" id="PIRNR029928"/>
    </source>
</evidence>
<keyword evidence="13" id="KW-1185">Reference proteome</keyword>
<evidence type="ECO:0000256" key="3">
    <source>
        <dbReference type="ARBA" id="ARBA00022475"/>
    </source>
</evidence>
<evidence type="ECO:0000256" key="5">
    <source>
        <dbReference type="ARBA" id="ARBA00022692"/>
    </source>
</evidence>
<dbReference type="PANTHER" id="PTHR30093">
    <property type="entry name" value="GENERAL SECRETION PATHWAY PROTEIN G"/>
    <property type="match status" value="1"/>
</dbReference>
<dbReference type="InterPro" id="IPR016940">
    <property type="entry name" value="ComGC"/>
</dbReference>
<dbReference type="AlphaFoldDB" id="A0A3S0PAF5"/>
<dbReference type="InterPro" id="IPR000983">
    <property type="entry name" value="Bac_GSPG_pilin"/>
</dbReference>
<evidence type="ECO:0000256" key="6">
    <source>
        <dbReference type="ARBA" id="ARBA00022989"/>
    </source>
</evidence>
<reference evidence="12 13" key="1">
    <citation type="submission" date="2018-12" db="EMBL/GenBank/DDBJ databases">
        <title>Lysinibacillus antri sp. nov., isolated from a cave soil.</title>
        <authorList>
            <person name="Narsing Rao M.P."/>
            <person name="Zhang H."/>
            <person name="Dong Z.-Y."/>
            <person name="Niu X.-K."/>
            <person name="Zhang K."/>
            <person name="Fang B.-Z."/>
            <person name="Kang Y.-Q."/>
            <person name="Xiao M."/>
            <person name="Li W.-J."/>
        </authorList>
    </citation>
    <scope>NUCLEOTIDE SEQUENCE [LARGE SCALE GENOMIC DNA]</scope>
    <source>
        <strain evidence="12 13">SYSU K30002</strain>
    </source>
</reference>
<dbReference type="InterPro" id="IPR012902">
    <property type="entry name" value="N_methyl_site"/>
</dbReference>
<evidence type="ECO:0000256" key="7">
    <source>
        <dbReference type="ARBA" id="ARBA00023136"/>
    </source>
</evidence>
<comment type="subcellular location">
    <subcellularLocation>
        <location evidence="1">Cell membrane</location>
        <topology evidence="1">Single-pass membrane protein</topology>
    </subcellularLocation>
    <subcellularLocation>
        <location evidence="2">Cell surface</location>
    </subcellularLocation>
</comment>
<comment type="function">
    <text evidence="10">Required for transformation and DNA binding.</text>
</comment>
<dbReference type="InterPro" id="IPR045584">
    <property type="entry name" value="Pilin-like"/>
</dbReference>
<keyword evidence="7 10" id="KW-0472">Membrane</keyword>
<dbReference type="GO" id="GO:0009986">
    <property type="term" value="C:cell surface"/>
    <property type="evidence" value="ECO:0007669"/>
    <property type="project" value="UniProtKB-SubCell"/>
</dbReference>
<keyword evidence="6 10" id="KW-1133">Transmembrane helix</keyword>
<keyword evidence="4 11" id="KW-0488">Methylation</keyword>
<dbReference type="Pfam" id="PF07963">
    <property type="entry name" value="N_methyl"/>
    <property type="match status" value="1"/>
</dbReference>
<organism evidence="12 13">
    <name type="scientific">Lysinibacillus antri</name>
    <dbReference type="NCBI Taxonomy" id="2498145"/>
    <lineage>
        <taxon>Bacteria</taxon>
        <taxon>Bacillati</taxon>
        <taxon>Bacillota</taxon>
        <taxon>Bacilli</taxon>
        <taxon>Bacillales</taxon>
        <taxon>Bacillaceae</taxon>
        <taxon>Lysinibacillus</taxon>
    </lineage>
</organism>
<dbReference type="NCBIfam" id="NF040999">
    <property type="entry name" value="pilin_ComGC"/>
    <property type="match status" value="1"/>
</dbReference>
<feature type="modified residue" description="N-methylphenylalanine" evidence="11">
    <location>
        <position position="7"/>
    </location>
</feature>
<feature type="chain" id="PRO_5035509075" description="ComG operon protein 3" evidence="11">
    <location>
        <begin position="7"/>
        <end position="114"/>
    </location>
</feature>